<accession>A0A1B2DVB8</accession>
<dbReference type="NCBIfam" id="TIGR01633">
    <property type="entry name" value="phi3626_gp14_N"/>
    <property type="match status" value="1"/>
</dbReference>
<dbReference type="EMBL" id="CP016809">
    <property type="protein sequence ID" value="ANY71654.1"/>
    <property type="molecule type" value="Genomic_DNA"/>
</dbReference>
<dbReference type="RefSeq" id="WP_099476684.1">
    <property type="nucleotide sequence ID" value="NZ_CP016809.1"/>
</dbReference>
<gene>
    <name evidence="2" type="ORF">BBD41_03130</name>
</gene>
<name>A0A1B2DVB8_9BACL</name>
<dbReference type="InterPro" id="IPR006520">
    <property type="entry name" value="Dit_BPSPP_N"/>
</dbReference>
<feature type="domain" description="Siphovirus-type tail component RIFT-related" evidence="1">
    <location>
        <begin position="23"/>
        <end position="129"/>
    </location>
</feature>
<dbReference type="AlphaFoldDB" id="A0A1B2DVB8"/>
<organism evidence="2">
    <name type="scientific">Paenibacillus ihbetae</name>
    <dbReference type="NCBI Taxonomy" id="1870820"/>
    <lineage>
        <taxon>Bacteria</taxon>
        <taxon>Bacillati</taxon>
        <taxon>Bacillota</taxon>
        <taxon>Bacilli</taxon>
        <taxon>Bacillales</taxon>
        <taxon>Paenibacillaceae</taxon>
        <taxon>Paenibacillus</taxon>
    </lineage>
</organism>
<evidence type="ECO:0000259" key="1">
    <source>
        <dbReference type="Pfam" id="PF05709"/>
    </source>
</evidence>
<dbReference type="InterPro" id="IPR008841">
    <property type="entry name" value="Siphovirus-type_tail_N"/>
</dbReference>
<sequence>MSRYAVLTLDGKAPQELGMGVFRGSQRPILSSTVDTIVTVPGMHGAYDFGATMGPRQFDLECAFVAKNSMELQQRVSAFAAFLLGPDGRPRTMPVVFSNDPSKQYMVRYSGDLPIDRVSGLGTFTLPFVAYDPWAYSKESTSDLLTWDTDYTWDDDFAWDDGYSYEFRGPGTAEINNLGTLNAEPIIEITGSFSSLSLTVGGVVFTYNVPMSGTLVLDFRRKTAKIGTQNVLQNTNAQFGKLPLGISNIVVGGSGLNITMDVNFKFKYAA</sequence>
<evidence type="ECO:0000313" key="2">
    <source>
        <dbReference type="EMBL" id="ANY71654.1"/>
    </source>
</evidence>
<proteinExistence type="predicted"/>
<dbReference type="Gene3D" id="2.40.30.200">
    <property type="match status" value="1"/>
</dbReference>
<reference evidence="2" key="1">
    <citation type="submission" date="2016-08" db="EMBL/GenBank/DDBJ databases">
        <title>Complete Genome Seqeunce of Paenibacillus sp. nov. IHBB 9852 from high altitute lake of Indian trans-Himalayas.</title>
        <authorList>
            <person name="Kiran S."/>
            <person name="Swarnkar M.K."/>
            <person name="Rana A."/>
            <person name="Tewari R."/>
            <person name="Gulati A."/>
        </authorList>
    </citation>
    <scope>NUCLEOTIDE SEQUENCE [LARGE SCALE GENOMIC DNA]</scope>
    <source>
        <strain evidence="2">IHBB 9852</strain>
    </source>
</reference>
<dbReference type="Pfam" id="PF05709">
    <property type="entry name" value="Sipho_tail"/>
    <property type="match status" value="1"/>
</dbReference>
<protein>
    <recommendedName>
        <fullName evidence="1">Siphovirus-type tail component RIFT-related domain-containing protein</fullName>
    </recommendedName>
</protein>
<dbReference type="KEGG" id="pib:BBD41_03130"/>